<reference evidence="1" key="2">
    <citation type="submission" date="2020-09" db="EMBL/GenBank/DDBJ databases">
        <authorList>
            <person name="Sun Q."/>
            <person name="Zhou Y."/>
        </authorList>
    </citation>
    <scope>NUCLEOTIDE SEQUENCE</scope>
    <source>
        <strain evidence="1">CGMCC 1.7086</strain>
    </source>
</reference>
<proteinExistence type="predicted"/>
<evidence type="ECO:0000313" key="1">
    <source>
        <dbReference type="EMBL" id="GGO73072.1"/>
    </source>
</evidence>
<keyword evidence="2" id="KW-1185">Reference proteome</keyword>
<name>A0A917Z530_9ALTE</name>
<accession>A0A917Z530</accession>
<evidence type="ECO:0000313" key="2">
    <source>
        <dbReference type="Proteomes" id="UP000606935"/>
    </source>
</evidence>
<protein>
    <submittedName>
        <fullName evidence="1">Uncharacterized protein</fullName>
    </submittedName>
</protein>
<comment type="caution">
    <text evidence="1">The sequence shown here is derived from an EMBL/GenBank/DDBJ whole genome shotgun (WGS) entry which is preliminary data.</text>
</comment>
<gene>
    <name evidence="1" type="ORF">GCM10010982_32750</name>
</gene>
<dbReference type="EMBL" id="BMLS01000006">
    <property type="protein sequence ID" value="GGO73072.1"/>
    <property type="molecule type" value="Genomic_DNA"/>
</dbReference>
<sequence length="87" mass="10274">MVTHSIKYRLVLLVAVWLLGTSGQASEYRIPNTEVNTLDDGGRQYDIAIKLPDNYYQPGQFSQRYPVIYMLDASYSLRWWWVPRIFQ</sequence>
<dbReference type="Proteomes" id="UP000606935">
    <property type="component" value="Unassembled WGS sequence"/>
</dbReference>
<organism evidence="1 2">
    <name type="scientific">Bowmanella pacifica</name>
    <dbReference type="NCBI Taxonomy" id="502051"/>
    <lineage>
        <taxon>Bacteria</taxon>
        <taxon>Pseudomonadati</taxon>
        <taxon>Pseudomonadota</taxon>
        <taxon>Gammaproteobacteria</taxon>
        <taxon>Alteromonadales</taxon>
        <taxon>Alteromonadaceae</taxon>
        <taxon>Bowmanella</taxon>
    </lineage>
</organism>
<reference evidence="1" key="1">
    <citation type="journal article" date="2014" name="Int. J. Syst. Evol. Microbiol.">
        <title>Complete genome sequence of Corynebacterium casei LMG S-19264T (=DSM 44701T), isolated from a smear-ripened cheese.</title>
        <authorList>
            <consortium name="US DOE Joint Genome Institute (JGI-PGF)"/>
            <person name="Walter F."/>
            <person name="Albersmeier A."/>
            <person name="Kalinowski J."/>
            <person name="Ruckert C."/>
        </authorList>
    </citation>
    <scope>NUCLEOTIDE SEQUENCE</scope>
    <source>
        <strain evidence="1">CGMCC 1.7086</strain>
    </source>
</reference>
<dbReference type="Gene3D" id="3.40.50.1820">
    <property type="entry name" value="alpha/beta hydrolase"/>
    <property type="match status" value="1"/>
</dbReference>
<dbReference type="AlphaFoldDB" id="A0A917Z530"/>
<dbReference type="InterPro" id="IPR029058">
    <property type="entry name" value="AB_hydrolase_fold"/>
</dbReference>
<dbReference type="SUPFAM" id="SSF53474">
    <property type="entry name" value="alpha/beta-Hydrolases"/>
    <property type="match status" value="1"/>
</dbReference>